<evidence type="ECO:0000256" key="1">
    <source>
        <dbReference type="SAM" id="MobiDB-lite"/>
    </source>
</evidence>
<dbReference type="Proteomes" id="UP000530660">
    <property type="component" value="Unassembled WGS sequence"/>
</dbReference>
<dbReference type="AlphaFoldDB" id="A0A7J7IQY8"/>
<keyword evidence="3" id="KW-1185">Reference proteome</keyword>
<dbReference type="InterPro" id="IPR049226">
    <property type="entry name" value="DUF6823"/>
</dbReference>
<feature type="compositionally biased region" description="Basic and acidic residues" evidence="1">
    <location>
        <begin position="121"/>
        <end position="137"/>
    </location>
</feature>
<feature type="region of interest" description="Disordered" evidence="1">
    <location>
        <begin position="121"/>
        <end position="141"/>
    </location>
</feature>
<name>A0A7J7IQY8_9RHOD</name>
<evidence type="ECO:0000313" key="3">
    <source>
        <dbReference type="Proteomes" id="UP000530660"/>
    </source>
</evidence>
<dbReference type="EMBL" id="VWRR01000001">
    <property type="protein sequence ID" value="KAF6005542.1"/>
    <property type="molecule type" value="Genomic_DNA"/>
</dbReference>
<protein>
    <submittedName>
        <fullName evidence="2">Uncharacterized protein</fullName>
    </submittedName>
</protein>
<proteinExistence type="predicted"/>
<feature type="compositionally biased region" description="Basic and acidic residues" evidence="1">
    <location>
        <begin position="215"/>
        <end position="225"/>
    </location>
</feature>
<dbReference type="OrthoDB" id="199317at2759"/>
<accession>A0A7J7IQY8</accession>
<feature type="compositionally biased region" description="Polar residues" evidence="1">
    <location>
        <begin position="226"/>
        <end position="235"/>
    </location>
</feature>
<feature type="region of interest" description="Disordered" evidence="1">
    <location>
        <begin position="210"/>
        <end position="235"/>
    </location>
</feature>
<organism evidence="2 3">
    <name type="scientific">Cyanidiococcus yangmingshanensis</name>
    <dbReference type="NCBI Taxonomy" id="2690220"/>
    <lineage>
        <taxon>Eukaryota</taxon>
        <taxon>Rhodophyta</taxon>
        <taxon>Bangiophyceae</taxon>
        <taxon>Cyanidiales</taxon>
        <taxon>Cyanidiaceae</taxon>
        <taxon>Cyanidiococcus</taxon>
    </lineage>
</organism>
<evidence type="ECO:0000313" key="2">
    <source>
        <dbReference type="EMBL" id="KAF6005542.1"/>
    </source>
</evidence>
<sequence length="235" mass="26936">MDPRVVELKQLEGVVAFLETSWRAPHRGHTGQGGLRTRARPSRTTARWRRQGLVKHPSLTITAGIWDGIRGVFGGQQNEANKPSAKSYREQEIEEQRRIMEEKLAARRAGRHLDGVVERRRAVQEHTDAKEKPKPGEDPLIAWERQREKERAAGTWKEVGYGEEPKQGIIFPWPSFGIPRYDYGERFDLRLPYVDEGYVDEEADVMGKLFGGRRSSRETKPDHLNSENADSNSDH</sequence>
<comment type="caution">
    <text evidence="2">The sequence shown here is derived from an EMBL/GenBank/DDBJ whole genome shotgun (WGS) entry which is preliminary data.</text>
</comment>
<reference evidence="2 3" key="1">
    <citation type="journal article" date="2020" name="J. Phycol.">
        <title>Comparative genome analysis reveals Cyanidiococcus gen. nov., a new extremophilic red algal genus sister to Cyanidioschyzon (Cyanidioschyzonaceae, Rhodophyta).</title>
        <authorList>
            <person name="Liu S.-L."/>
            <person name="Chiang Y.-R."/>
            <person name="Yoon H.S."/>
            <person name="Fu H.-Y."/>
        </authorList>
    </citation>
    <scope>NUCLEOTIDE SEQUENCE [LARGE SCALE GENOMIC DNA]</scope>
    <source>
        <strain evidence="2 3">THAL066</strain>
    </source>
</reference>
<dbReference type="Pfam" id="PF20709">
    <property type="entry name" value="DUF6823"/>
    <property type="match status" value="1"/>
</dbReference>
<gene>
    <name evidence="2" type="ORF">F1559_005146</name>
</gene>